<feature type="domain" description="C2H2-type" evidence="10">
    <location>
        <begin position="356"/>
        <end position="381"/>
    </location>
</feature>
<keyword evidence="2" id="KW-0479">Metal-binding</keyword>
<feature type="domain" description="C2H2-type" evidence="10">
    <location>
        <begin position="325"/>
        <end position="352"/>
    </location>
</feature>
<dbReference type="GO" id="GO:0005654">
    <property type="term" value="C:nucleoplasm"/>
    <property type="evidence" value="ECO:0007669"/>
    <property type="project" value="TreeGrafter"/>
</dbReference>
<dbReference type="SUPFAM" id="SSF57667">
    <property type="entry name" value="beta-beta-alpha zinc fingers"/>
    <property type="match status" value="4"/>
</dbReference>
<keyword evidence="6" id="KW-0805">Transcription regulation</keyword>
<feature type="domain" description="C2H2-type" evidence="10">
    <location>
        <begin position="205"/>
        <end position="232"/>
    </location>
</feature>
<dbReference type="Proteomes" id="UP000198287">
    <property type="component" value="Unassembled WGS sequence"/>
</dbReference>
<evidence type="ECO:0000256" key="6">
    <source>
        <dbReference type="ARBA" id="ARBA00023015"/>
    </source>
</evidence>
<dbReference type="PANTHER" id="PTHR24399:SF54">
    <property type="entry name" value="GASTRULA ZINC FINGER PROTEIN XLCGF26.1-LIKE-RELATED"/>
    <property type="match status" value="1"/>
</dbReference>
<keyword evidence="5" id="KW-0862">Zinc</keyword>
<evidence type="ECO:0000256" key="4">
    <source>
        <dbReference type="ARBA" id="ARBA00022771"/>
    </source>
</evidence>
<evidence type="ECO:0000313" key="12">
    <source>
        <dbReference type="Proteomes" id="UP000198287"/>
    </source>
</evidence>
<evidence type="ECO:0000256" key="5">
    <source>
        <dbReference type="ARBA" id="ARBA00022833"/>
    </source>
</evidence>
<evidence type="ECO:0000259" key="10">
    <source>
        <dbReference type="PROSITE" id="PS50157"/>
    </source>
</evidence>
<dbReference type="AlphaFoldDB" id="A0A226E9W3"/>
<evidence type="ECO:0000256" key="1">
    <source>
        <dbReference type="ARBA" id="ARBA00004123"/>
    </source>
</evidence>
<dbReference type="STRING" id="158441.A0A226E9W3"/>
<dbReference type="InterPro" id="IPR013087">
    <property type="entry name" value="Znf_C2H2_type"/>
</dbReference>
<dbReference type="Pfam" id="PF00096">
    <property type="entry name" value="zf-C2H2"/>
    <property type="match status" value="2"/>
</dbReference>
<organism evidence="11 12">
    <name type="scientific">Folsomia candida</name>
    <name type="common">Springtail</name>
    <dbReference type="NCBI Taxonomy" id="158441"/>
    <lineage>
        <taxon>Eukaryota</taxon>
        <taxon>Metazoa</taxon>
        <taxon>Ecdysozoa</taxon>
        <taxon>Arthropoda</taxon>
        <taxon>Hexapoda</taxon>
        <taxon>Collembola</taxon>
        <taxon>Entomobryomorpha</taxon>
        <taxon>Isotomoidea</taxon>
        <taxon>Isotomidae</taxon>
        <taxon>Proisotominae</taxon>
        <taxon>Folsomia</taxon>
    </lineage>
</organism>
<dbReference type="FunFam" id="3.30.160.60:FF:000446">
    <property type="entry name" value="Zinc finger protein"/>
    <property type="match status" value="1"/>
</dbReference>
<dbReference type="Gene3D" id="3.30.160.60">
    <property type="entry name" value="Classic Zinc Finger"/>
    <property type="match status" value="6"/>
</dbReference>
<dbReference type="PANTHER" id="PTHR24399">
    <property type="entry name" value="ZINC FINGER AND BTB DOMAIN-CONTAINING"/>
    <property type="match status" value="1"/>
</dbReference>
<dbReference type="OrthoDB" id="8895262at2759"/>
<gene>
    <name evidence="11" type="ORF">Fcan01_11200</name>
</gene>
<feature type="domain" description="C2H2-type" evidence="10">
    <location>
        <begin position="54"/>
        <end position="82"/>
    </location>
</feature>
<feature type="domain" description="C2H2-type" evidence="10">
    <location>
        <begin position="297"/>
        <end position="324"/>
    </location>
</feature>
<dbReference type="GO" id="GO:0001227">
    <property type="term" value="F:DNA-binding transcription repressor activity, RNA polymerase II-specific"/>
    <property type="evidence" value="ECO:0007669"/>
    <property type="project" value="TreeGrafter"/>
</dbReference>
<dbReference type="PROSITE" id="PS00028">
    <property type="entry name" value="ZINC_FINGER_C2H2_1"/>
    <property type="match status" value="10"/>
</dbReference>
<feature type="domain" description="C2H2-type" evidence="10">
    <location>
        <begin position="26"/>
        <end position="54"/>
    </location>
</feature>
<accession>A0A226E9W3</accession>
<feature type="domain" description="C2H2-type" evidence="10">
    <location>
        <begin position="236"/>
        <end position="260"/>
    </location>
</feature>
<dbReference type="PROSITE" id="PS50157">
    <property type="entry name" value="ZINC_FINGER_C2H2_2"/>
    <property type="match status" value="10"/>
</dbReference>
<feature type="domain" description="C2H2-type" evidence="10">
    <location>
        <begin position="116"/>
        <end position="144"/>
    </location>
</feature>
<evidence type="ECO:0000313" key="11">
    <source>
        <dbReference type="EMBL" id="OXA53631.1"/>
    </source>
</evidence>
<protein>
    <submittedName>
        <fullName evidence="11">Zinc finger protein 93</fullName>
    </submittedName>
</protein>
<evidence type="ECO:0000256" key="9">
    <source>
        <dbReference type="PROSITE-ProRule" id="PRU00042"/>
    </source>
</evidence>
<proteinExistence type="predicted"/>
<dbReference type="GO" id="GO:0000978">
    <property type="term" value="F:RNA polymerase II cis-regulatory region sequence-specific DNA binding"/>
    <property type="evidence" value="ECO:0007669"/>
    <property type="project" value="TreeGrafter"/>
</dbReference>
<sequence>MGFKIKSALKEGEFTHVEKFGMKTNFRCDTCPKSFLTRKSLQQHETGVHTETRWSCEFCQKSFKSERFKNNHLRSVHLKEGFYNCTHPGCKTSCPSSASLRSHLEAHIPLAERPTYACPSCPKVYSTEANLRTHVGNIHTIQKFRCGVSGCEKVFNSNQKLSRHTTCRHSDAKPFQCSRCAKSFKLAESLTSHAKRVHDCPVKRMKCSTCVATFLTRVELSRHQATHLNKEDRVRFKCTFCPKSYVEKYMMTQHVNLFHSRIELKYQCEIPSCRGKRFGTSRLLKEHVKVVHGEKRIKCYFCPKLFPFAARLVPHMQIHTTEKPFKCAECEVSFATGANLCRHKVKHLDRSKRRMYHCQHCNQEYLSLWCFKRHVRVVHGGIGGNL</sequence>
<name>A0A226E9W3_FOLCA</name>
<feature type="domain" description="C2H2-type" evidence="10">
    <location>
        <begin position="175"/>
        <end position="198"/>
    </location>
</feature>
<keyword evidence="8" id="KW-0539">Nucleus</keyword>
<keyword evidence="12" id="KW-1185">Reference proteome</keyword>
<evidence type="ECO:0000256" key="2">
    <source>
        <dbReference type="ARBA" id="ARBA00022723"/>
    </source>
</evidence>
<comment type="subcellular location">
    <subcellularLocation>
        <location evidence="1">Nucleus</location>
    </subcellularLocation>
</comment>
<dbReference type="SMART" id="SM00355">
    <property type="entry name" value="ZnF_C2H2"/>
    <property type="match status" value="12"/>
</dbReference>
<evidence type="ECO:0000256" key="8">
    <source>
        <dbReference type="ARBA" id="ARBA00023242"/>
    </source>
</evidence>
<dbReference type="Pfam" id="PF12874">
    <property type="entry name" value="zf-met"/>
    <property type="match status" value="1"/>
</dbReference>
<evidence type="ECO:0000256" key="3">
    <source>
        <dbReference type="ARBA" id="ARBA00022737"/>
    </source>
</evidence>
<reference evidence="11 12" key="1">
    <citation type="submission" date="2015-12" db="EMBL/GenBank/DDBJ databases">
        <title>The genome of Folsomia candida.</title>
        <authorList>
            <person name="Faddeeva A."/>
            <person name="Derks M.F."/>
            <person name="Anvar Y."/>
            <person name="Smit S."/>
            <person name="Van Straalen N."/>
            <person name="Roelofs D."/>
        </authorList>
    </citation>
    <scope>NUCLEOTIDE SEQUENCE [LARGE SCALE GENOMIC DNA]</scope>
    <source>
        <strain evidence="11 12">VU population</strain>
        <tissue evidence="11">Whole body</tissue>
    </source>
</reference>
<evidence type="ECO:0000256" key="7">
    <source>
        <dbReference type="ARBA" id="ARBA00023163"/>
    </source>
</evidence>
<dbReference type="InterPro" id="IPR036236">
    <property type="entry name" value="Znf_C2H2_sf"/>
</dbReference>
<keyword evidence="7" id="KW-0804">Transcription</keyword>
<dbReference type="EMBL" id="LNIX01000005">
    <property type="protein sequence ID" value="OXA53631.1"/>
    <property type="molecule type" value="Genomic_DNA"/>
</dbReference>
<keyword evidence="3" id="KW-0677">Repeat</keyword>
<keyword evidence="4 9" id="KW-0863">Zinc-finger</keyword>
<dbReference type="GO" id="GO:0008270">
    <property type="term" value="F:zinc ion binding"/>
    <property type="evidence" value="ECO:0007669"/>
    <property type="project" value="UniProtKB-KW"/>
</dbReference>
<feature type="domain" description="C2H2-type" evidence="10">
    <location>
        <begin position="144"/>
        <end position="174"/>
    </location>
</feature>
<comment type="caution">
    <text evidence="11">The sequence shown here is derived from an EMBL/GenBank/DDBJ whole genome shotgun (WGS) entry which is preliminary data.</text>
</comment>
<dbReference type="OMA" id="VPECKSA"/>